<dbReference type="KEGG" id="maj:MAA_11069"/>
<accession>A0A0B2XGZ5</accession>
<evidence type="ECO:0000313" key="2">
    <source>
        <dbReference type="Proteomes" id="UP000002498"/>
    </source>
</evidence>
<dbReference type="GeneID" id="23632517"/>
<reference evidence="1 2" key="2">
    <citation type="journal article" date="2014" name="Proc. Natl. Acad. Sci. U.S.A.">
        <title>Trajectory and genomic determinants of fungal-pathogen speciation and host adaptation.</title>
        <authorList>
            <person name="Hu X."/>
            <person name="Xiao G."/>
            <person name="Zheng P."/>
            <person name="Shang Y."/>
            <person name="Su Y."/>
            <person name="Zhang X."/>
            <person name="Liu X."/>
            <person name="Zhan S."/>
            <person name="St Leger R.J."/>
            <person name="Wang C."/>
        </authorList>
    </citation>
    <scope>GENOME REANNOTATION</scope>
    <source>
        <strain evidence="2">ARSEF 23 / ATCC MYA-3075</strain>
    </source>
</reference>
<dbReference type="AlphaFoldDB" id="A0A0B2XGZ5"/>
<dbReference type="RefSeq" id="XP_011411337.1">
    <property type="nucleotide sequence ID" value="XM_011413035.1"/>
</dbReference>
<comment type="caution">
    <text evidence="1">The sequence shown here is derived from an EMBL/GenBank/DDBJ whole genome shotgun (WGS) entry which is preliminary data.</text>
</comment>
<gene>
    <name evidence="1" type="ORF">MAA_11069</name>
</gene>
<proteinExistence type="predicted"/>
<reference evidence="1 2" key="1">
    <citation type="journal article" date="2011" name="PLoS Genet.">
        <title>Genome sequencing and comparative transcriptomics of the model entomopathogenic fungi Metarhizium anisopliae and M. acridum.</title>
        <authorList>
            <person name="Gao Q."/>
            <person name="Jin K."/>
            <person name="Ying S.H."/>
            <person name="Zhang Y."/>
            <person name="Xiao G."/>
            <person name="Shang Y."/>
            <person name="Duan Z."/>
            <person name="Hu X."/>
            <person name="Xie X.Q."/>
            <person name="Zhou G."/>
            <person name="Peng G."/>
            <person name="Luo Z."/>
            <person name="Huang W."/>
            <person name="Wang B."/>
            <person name="Fang W."/>
            <person name="Wang S."/>
            <person name="Zhong Y."/>
            <person name="Ma L.J."/>
            <person name="St Leger R.J."/>
            <person name="Zhao G.P."/>
            <person name="Pei Y."/>
            <person name="Feng M.G."/>
            <person name="Xia Y."/>
            <person name="Wang C."/>
        </authorList>
    </citation>
    <scope>NUCLEOTIDE SEQUENCE [LARGE SCALE GENOMIC DNA]</scope>
    <source>
        <strain evidence="2">ARSEF 23 / ATCC MYA-3075</strain>
    </source>
</reference>
<name>A0A0B2XGZ5_METRA</name>
<dbReference type="HOGENOM" id="CLU_016575_2_1_1"/>
<dbReference type="EMBL" id="ADNJ02000004">
    <property type="protein sequence ID" value="KHO11254.1"/>
    <property type="molecule type" value="Genomic_DNA"/>
</dbReference>
<sequence length="613" mass="69566">MGEKLAKLRLRNQPEFDKKFTAAVKALSAARRKLPSKSAARTSVTVESRAGKTHLTVANVDILLRTQPISNKYGHCPDYHPPRITEVKHSNPPEPRHFSTRPEAMTAEDSIQDVCIGKPRCRLCQFLVQDGEIVVAALDDDHATSPFQFRRYTTHEDETGIYFHMCCDSRCMSKSRRVPCFHRDCYSVKLLPISSNFLAATDYVFSPPIRFELERQQRIKRTLARNLGLGFLRQLPRELCYMVAGYLYRQWAAIAAKTSRDTSIRPIPRSILPRMFTRHILTLAYPVSNLAITYPNILPGLEIRRVLDSTDPPVSRSDSPLDQAWPTPGLSCRLIDLDTCGSAEGLPDNLRMSFVDCNTPGTNGYSVAISGFHILKMYAHSLDTTTQFDLDLDYDASAVLWMYMPIDADEYLVQVWAVKHPESGFLGFMLYPSQGRAVMFGSYNVHPGLRLQFHLIYRTTKSPSRIYINDWDPLCDDKRIKYFGIESTNDEDSVPENVGQRYGETYQPSMRPSSSPPYTQYNELWYYTNCRLENVVGIACCIDKGVSHKPIIGILIHYGDGRRACVGQYRFDWALDLLVVDTSRPLRIGLGKTRKNLPAYLQDGVLAGFALAW</sequence>
<dbReference type="Proteomes" id="UP000002498">
    <property type="component" value="Unassembled WGS sequence"/>
</dbReference>
<organism evidence="1 2">
    <name type="scientific">Metarhizium robertsii (strain ARSEF 23 / ATCC MYA-3075)</name>
    <name type="common">Metarhizium anisopliae (strain ARSEF 23)</name>
    <dbReference type="NCBI Taxonomy" id="655844"/>
    <lineage>
        <taxon>Eukaryota</taxon>
        <taxon>Fungi</taxon>
        <taxon>Dikarya</taxon>
        <taxon>Ascomycota</taxon>
        <taxon>Pezizomycotina</taxon>
        <taxon>Sordariomycetes</taxon>
        <taxon>Hypocreomycetidae</taxon>
        <taxon>Hypocreales</taxon>
        <taxon>Clavicipitaceae</taxon>
        <taxon>Metarhizium</taxon>
    </lineage>
</organism>
<keyword evidence="2" id="KW-1185">Reference proteome</keyword>
<protein>
    <submittedName>
        <fullName evidence="1">Uncharacterized protein</fullName>
    </submittedName>
</protein>
<evidence type="ECO:0000313" key="1">
    <source>
        <dbReference type="EMBL" id="KHO11254.1"/>
    </source>
</evidence>
<dbReference type="OrthoDB" id="4932032at2759"/>